<accession>A0A9P8WFE9</accession>
<comment type="caution">
    <text evidence="1">The sequence shown here is derived from an EMBL/GenBank/DDBJ whole genome shotgun (WGS) entry which is preliminary data.</text>
</comment>
<dbReference type="Proteomes" id="UP000777438">
    <property type="component" value="Unassembled WGS sequence"/>
</dbReference>
<organism evidence="1 2">
    <name type="scientific">Thelonectria olida</name>
    <dbReference type="NCBI Taxonomy" id="1576542"/>
    <lineage>
        <taxon>Eukaryota</taxon>
        <taxon>Fungi</taxon>
        <taxon>Dikarya</taxon>
        <taxon>Ascomycota</taxon>
        <taxon>Pezizomycotina</taxon>
        <taxon>Sordariomycetes</taxon>
        <taxon>Hypocreomycetidae</taxon>
        <taxon>Hypocreales</taxon>
        <taxon>Nectriaceae</taxon>
        <taxon>Thelonectria</taxon>
    </lineage>
</organism>
<gene>
    <name evidence="1" type="ORF">B0T10DRAFT_472810</name>
</gene>
<reference evidence="1 2" key="1">
    <citation type="journal article" date="2021" name="Nat. Commun.">
        <title>Genetic determinants of endophytism in the Arabidopsis root mycobiome.</title>
        <authorList>
            <person name="Mesny F."/>
            <person name="Miyauchi S."/>
            <person name="Thiergart T."/>
            <person name="Pickel B."/>
            <person name="Atanasova L."/>
            <person name="Karlsson M."/>
            <person name="Huettel B."/>
            <person name="Barry K.W."/>
            <person name="Haridas S."/>
            <person name="Chen C."/>
            <person name="Bauer D."/>
            <person name="Andreopoulos W."/>
            <person name="Pangilinan J."/>
            <person name="LaButti K."/>
            <person name="Riley R."/>
            <person name="Lipzen A."/>
            <person name="Clum A."/>
            <person name="Drula E."/>
            <person name="Henrissat B."/>
            <person name="Kohler A."/>
            <person name="Grigoriev I.V."/>
            <person name="Martin F.M."/>
            <person name="Hacquard S."/>
        </authorList>
    </citation>
    <scope>NUCLEOTIDE SEQUENCE [LARGE SCALE GENOMIC DNA]</scope>
    <source>
        <strain evidence="1 2">MPI-CAGE-CH-0241</strain>
    </source>
</reference>
<dbReference type="AlphaFoldDB" id="A0A9P8WFE9"/>
<keyword evidence="2" id="KW-1185">Reference proteome</keyword>
<evidence type="ECO:0000313" key="2">
    <source>
        <dbReference type="Proteomes" id="UP000777438"/>
    </source>
</evidence>
<evidence type="ECO:0000313" key="1">
    <source>
        <dbReference type="EMBL" id="KAH6898495.1"/>
    </source>
</evidence>
<proteinExistence type="predicted"/>
<protein>
    <submittedName>
        <fullName evidence="1">Uncharacterized protein</fullName>
    </submittedName>
</protein>
<name>A0A9P8WFE9_9HYPO</name>
<sequence length="72" mass="8028">MILLETSLAPFSLELALGQRDRDGDLTPQQLDVLATKLYPIPGINLDTCTIEKRDDSHVRIEKIKTPPNAID</sequence>
<dbReference type="EMBL" id="JAGPYM010000002">
    <property type="protein sequence ID" value="KAH6898495.1"/>
    <property type="molecule type" value="Genomic_DNA"/>
</dbReference>